<dbReference type="GO" id="GO:0009245">
    <property type="term" value="P:lipid A biosynthetic process"/>
    <property type="evidence" value="ECO:0007669"/>
    <property type="project" value="TreeGrafter"/>
</dbReference>
<dbReference type="InterPro" id="IPR009081">
    <property type="entry name" value="PP-bd_ACP"/>
</dbReference>
<dbReference type="EMBL" id="VSSQ01020535">
    <property type="protein sequence ID" value="MPM65474.1"/>
    <property type="molecule type" value="Genomic_DNA"/>
</dbReference>
<dbReference type="GO" id="GO:0016020">
    <property type="term" value="C:membrane"/>
    <property type="evidence" value="ECO:0007669"/>
    <property type="project" value="GOC"/>
</dbReference>
<dbReference type="InterPro" id="IPR036736">
    <property type="entry name" value="ACP-like_sf"/>
</dbReference>
<evidence type="ECO:0000256" key="1">
    <source>
        <dbReference type="ARBA" id="ARBA00022450"/>
    </source>
</evidence>
<dbReference type="NCBIfam" id="NF002150">
    <property type="entry name" value="PRK00982.1-4"/>
    <property type="match status" value="1"/>
</dbReference>
<evidence type="ECO:0000259" key="3">
    <source>
        <dbReference type="PROSITE" id="PS50075"/>
    </source>
</evidence>
<dbReference type="GO" id="GO:0000036">
    <property type="term" value="F:acyl carrier activity"/>
    <property type="evidence" value="ECO:0007669"/>
    <property type="project" value="TreeGrafter"/>
</dbReference>
<proteinExistence type="inferred from homology"/>
<gene>
    <name evidence="4" type="primary">acpP_50</name>
    <name evidence="4" type="ORF">SDC9_112371</name>
</gene>
<keyword evidence="2" id="KW-0597">Phosphoprotein</keyword>
<evidence type="ECO:0000256" key="2">
    <source>
        <dbReference type="ARBA" id="ARBA00022553"/>
    </source>
</evidence>
<keyword evidence="1" id="KW-0596">Phosphopantetheine</keyword>
<dbReference type="InterPro" id="IPR003231">
    <property type="entry name" value="ACP"/>
</dbReference>
<dbReference type="PROSITE" id="PS50075">
    <property type="entry name" value="CARRIER"/>
    <property type="match status" value="1"/>
</dbReference>
<accession>A0A645BUK9</accession>
<dbReference type="PANTHER" id="PTHR20863:SF76">
    <property type="entry name" value="CARRIER DOMAIN-CONTAINING PROTEIN"/>
    <property type="match status" value="1"/>
</dbReference>
<protein>
    <submittedName>
        <fullName evidence="4">Acyl carrier protein</fullName>
    </submittedName>
</protein>
<organism evidence="4">
    <name type="scientific">bioreactor metagenome</name>
    <dbReference type="NCBI Taxonomy" id="1076179"/>
    <lineage>
        <taxon>unclassified sequences</taxon>
        <taxon>metagenomes</taxon>
        <taxon>ecological metagenomes</taxon>
    </lineage>
</organism>
<dbReference type="AlphaFoldDB" id="A0A645BUK9"/>
<dbReference type="NCBIfam" id="NF002148">
    <property type="entry name" value="PRK00982.1-2"/>
    <property type="match status" value="1"/>
</dbReference>
<feature type="domain" description="Carrier" evidence="3">
    <location>
        <begin position="1"/>
        <end position="74"/>
    </location>
</feature>
<dbReference type="GO" id="GO:0005829">
    <property type="term" value="C:cytosol"/>
    <property type="evidence" value="ECO:0007669"/>
    <property type="project" value="TreeGrafter"/>
</dbReference>
<comment type="caution">
    <text evidence="4">The sequence shown here is derived from an EMBL/GenBank/DDBJ whole genome shotgun (WGS) entry which is preliminary data.</text>
</comment>
<dbReference type="HAMAP" id="MF_01217">
    <property type="entry name" value="Acyl_carrier"/>
    <property type="match status" value="1"/>
</dbReference>
<name>A0A645BUK9_9ZZZZ</name>
<reference evidence="4" key="1">
    <citation type="submission" date="2019-08" db="EMBL/GenBank/DDBJ databases">
        <authorList>
            <person name="Kucharzyk K."/>
            <person name="Murdoch R.W."/>
            <person name="Higgins S."/>
            <person name="Loffler F."/>
        </authorList>
    </citation>
    <scope>NUCLEOTIDE SEQUENCE</scope>
</reference>
<dbReference type="Gene3D" id="1.10.1200.10">
    <property type="entry name" value="ACP-like"/>
    <property type="match status" value="1"/>
</dbReference>
<dbReference type="Pfam" id="PF00550">
    <property type="entry name" value="PP-binding"/>
    <property type="match status" value="1"/>
</dbReference>
<dbReference type="SUPFAM" id="SSF47336">
    <property type="entry name" value="ACP-like"/>
    <property type="match status" value="1"/>
</dbReference>
<evidence type="ECO:0000313" key="4">
    <source>
        <dbReference type="EMBL" id="MPM65474.1"/>
    </source>
</evidence>
<dbReference type="NCBIfam" id="TIGR00517">
    <property type="entry name" value="acyl_carrier"/>
    <property type="match status" value="1"/>
</dbReference>
<sequence length="74" mass="8546">MYFEKVRDIIAKQLDIDGTTITMTSRLIDDLKADSLDIVELIMDLEQEFNIEIPDEELPKVQTVSDIVGYLEKK</sequence>
<dbReference type="PANTHER" id="PTHR20863">
    <property type="entry name" value="ACYL CARRIER PROTEIN"/>
    <property type="match status" value="1"/>
</dbReference>
<dbReference type="GO" id="GO:0000035">
    <property type="term" value="F:acyl binding"/>
    <property type="evidence" value="ECO:0007669"/>
    <property type="project" value="TreeGrafter"/>
</dbReference>